<evidence type="ECO:0000313" key="2">
    <source>
        <dbReference type="Proteomes" id="UP001396646"/>
    </source>
</evidence>
<name>A0ABU9KVA4_9EURY</name>
<dbReference type="PROSITE" id="PS51257">
    <property type="entry name" value="PROKAR_LIPOPROTEIN"/>
    <property type="match status" value="1"/>
</dbReference>
<evidence type="ECO:0000313" key="1">
    <source>
        <dbReference type="EMBL" id="MEL4306315.1"/>
    </source>
</evidence>
<reference evidence="1 2" key="1">
    <citation type="submission" date="2024-04" db="EMBL/GenBank/DDBJ databases">
        <title>Methanococcoides sp. LMO-2.</title>
        <authorList>
            <person name="Liang L."/>
        </authorList>
    </citation>
    <scope>NUCLEOTIDE SEQUENCE [LARGE SCALE GENOMIC DNA]</scope>
    <source>
        <strain evidence="1 2">LMO-2</strain>
    </source>
</reference>
<proteinExistence type="predicted"/>
<protein>
    <submittedName>
        <fullName evidence="1">Uncharacterized protein</fullName>
    </submittedName>
</protein>
<accession>A0ABU9KVA4</accession>
<sequence length="162" mass="17915">MKPGLCRNVVLLLIVVFSLSAAGCEDIGNGVDDIEGSVSQTMEDIDFLRWASDSAGVILDDYEAIKAASSERDEVLLRESGIKLREDSGMYLEELDGFSLSSSVEGVATEYRDFLQRSYEFGEFVETSSQEIDFKTIERTLELMNETSELIGQISDMAEQGV</sequence>
<dbReference type="EMBL" id="JBCAUS010000007">
    <property type="protein sequence ID" value="MEL4306315.1"/>
    <property type="molecule type" value="Genomic_DNA"/>
</dbReference>
<organism evidence="1 2">
    <name type="scientific">Methanococcoides cohabitans</name>
    <dbReference type="NCBI Taxonomy" id="3136559"/>
    <lineage>
        <taxon>Archaea</taxon>
        <taxon>Methanobacteriati</taxon>
        <taxon>Methanobacteriota</taxon>
        <taxon>Stenosarchaea group</taxon>
        <taxon>Methanomicrobia</taxon>
        <taxon>Methanosarcinales</taxon>
        <taxon>Methanosarcinaceae</taxon>
        <taxon>Methanococcoides</taxon>
    </lineage>
</organism>
<dbReference type="RefSeq" id="WP_342127917.1">
    <property type="nucleotide sequence ID" value="NZ_JBCAUS010000007.1"/>
</dbReference>
<keyword evidence="2" id="KW-1185">Reference proteome</keyword>
<gene>
    <name evidence="1" type="ORF">WOA13_10845</name>
</gene>
<dbReference type="Proteomes" id="UP001396646">
    <property type="component" value="Unassembled WGS sequence"/>
</dbReference>
<comment type="caution">
    <text evidence="1">The sequence shown here is derived from an EMBL/GenBank/DDBJ whole genome shotgun (WGS) entry which is preliminary data.</text>
</comment>